<keyword evidence="5" id="KW-0472">Membrane</keyword>
<dbReference type="Proteomes" id="UP000008068">
    <property type="component" value="Unassembled WGS sequence"/>
</dbReference>
<dbReference type="OrthoDB" id="413467at2759"/>
<dbReference type="InterPro" id="IPR016024">
    <property type="entry name" value="ARM-type_fold"/>
</dbReference>
<keyword evidence="9" id="KW-1185">Reference proteome</keyword>
<dbReference type="SUPFAM" id="SSF48371">
    <property type="entry name" value="ARM repeat"/>
    <property type="match status" value="1"/>
</dbReference>
<evidence type="ECO:0000256" key="6">
    <source>
        <dbReference type="ARBA" id="ARBA00023176"/>
    </source>
</evidence>
<keyword evidence="3" id="KW-0254">Endocytosis</keyword>
<evidence type="ECO:0000313" key="8">
    <source>
        <dbReference type="EMBL" id="EGT58181.1"/>
    </source>
</evidence>
<protein>
    <recommendedName>
        <fullName evidence="7">Clathrin/coatomer adaptor adaptin-like N-terminal domain-containing protein</fullName>
    </recommendedName>
</protein>
<evidence type="ECO:0000256" key="4">
    <source>
        <dbReference type="ARBA" id="ARBA00022927"/>
    </source>
</evidence>
<dbReference type="GO" id="GO:0006886">
    <property type="term" value="P:intracellular protein transport"/>
    <property type="evidence" value="ECO:0007669"/>
    <property type="project" value="InterPro"/>
</dbReference>
<proteinExistence type="predicted"/>
<dbReference type="AlphaFoldDB" id="G0ND69"/>
<dbReference type="GO" id="GO:0006897">
    <property type="term" value="P:endocytosis"/>
    <property type="evidence" value="ECO:0007669"/>
    <property type="project" value="UniProtKB-KW"/>
</dbReference>
<dbReference type="eggNOG" id="KOG1077">
    <property type="taxonomic scope" value="Eukaryota"/>
</dbReference>
<feature type="domain" description="Clathrin/coatomer adaptor adaptin-like N-terminal" evidence="7">
    <location>
        <begin position="35"/>
        <end position="520"/>
    </location>
</feature>
<keyword evidence="4" id="KW-0653">Protein transport</keyword>
<comment type="subcellular location">
    <subcellularLocation>
        <location evidence="1">Membrane</location>
        <location evidence="1">Coated pit</location>
        <topology evidence="1">Peripheral membrane protein</topology>
        <orientation evidence="1">Cytoplasmic side</orientation>
    </subcellularLocation>
</comment>
<dbReference type="InterPro" id="IPR011989">
    <property type="entry name" value="ARM-like"/>
</dbReference>
<evidence type="ECO:0000259" key="7">
    <source>
        <dbReference type="Pfam" id="PF01602"/>
    </source>
</evidence>
<name>G0ND69_CAEBE</name>
<organism evidence="9">
    <name type="scientific">Caenorhabditis brenneri</name>
    <name type="common">Nematode worm</name>
    <dbReference type="NCBI Taxonomy" id="135651"/>
    <lineage>
        <taxon>Eukaryota</taxon>
        <taxon>Metazoa</taxon>
        <taxon>Ecdysozoa</taxon>
        <taxon>Nematoda</taxon>
        <taxon>Chromadorea</taxon>
        <taxon>Rhabditida</taxon>
        <taxon>Rhabditina</taxon>
        <taxon>Rhabditomorpha</taxon>
        <taxon>Rhabditoidea</taxon>
        <taxon>Rhabditidae</taxon>
        <taxon>Peloderinae</taxon>
        <taxon>Caenorhabditis</taxon>
    </lineage>
</organism>
<dbReference type="Gene3D" id="1.25.10.10">
    <property type="entry name" value="Leucine-rich Repeat Variant"/>
    <property type="match status" value="1"/>
</dbReference>
<dbReference type="FunFam" id="1.25.10.10:FF:000020">
    <property type="entry name" value="AP-2 complex subunit alpha"/>
    <property type="match status" value="1"/>
</dbReference>
<dbReference type="InParanoid" id="G0ND69"/>
<evidence type="ECO:0000313" key="9">
    <source>
        <dbReference type="Proteomes" id="UP000008068"/>
    </source>
</evidence>
<keyword evidence="2" id="KW-0813">Transport</keyword>
<dbReference type="HOGENOM" id="CLU_003824_5_1_1"/>
<accession>G0ND69</accession>
<keyword evidence="6" id="KW-0168">Coated pit</keyword>
<dbReference type="InterPro" id="IPR002553">
    <property type="entry name" value="Clathrin/coatomer_adapt-like_N"/>
</dbReference>
<dbReference type="STRING" id="135651.G0ND69"/>
<reference evidence="9" key="1">
    <citation type="submission" date="2011-07" db="EMBL/GenBank/DDBJ databases">
        <authorList>
            <consortium name="Caenorhabditis brenneri Sequencing and Analysis Consortium"/>
            <person name="Wilson R.K."/>
        </authorList>
    </citation>
    <scope>NUCLEOTIDE SEQUENCE [LARGE SCALE GENOMIC DNA]</scope>
    <source>
        <strain evidence="9">PB2801</strain>
    </source>
</reference>
<dbReference type="OMA" id="IAMHIAN"/>
<dbReference type="EMBL" id="GL379866">
    <property type="protein sequence ID" value="EGT58181.1"/>
    <property type="molecule type" value="Genomic_DNA"/>
</dbReference>
<dbReference type="GO" id="GO:0030122">
    <property type="term" value="C:AP-2 adaptor complex"/>
    <property type="evidence" value="ECO:0007669"/>
    <property type="project" value="UniProtKB-ARBA"/>
</dbReference>
<dbReference type="InterPro" id="IPR050840">
    <property type="entry name" value="Adaptor_Complx_Large_Subunit"/>
</dbReference>
<dbReference type="PANTHER" id="PTHR22780">
    <property type="entry name" value="ADAPTIN, ALPHA/GAMMA/EPSILON"/>
    <property type="match status" value="1"/>
</dbReference>
<sequence>MLLERMPPVKGDGMRGLAVFISDIRNCKSKEAELKRINEELVDIQIKFKDDKTLDGYQKKVYVCKLLFIFLLGNGVDFGHIEAVWLLASNKYTKKKIGYLFISMLIEQQSDSMKLIVQTIRNDLNSRNPDHVKLALQCISNIESREFYEAFCTDLPKVLVSEETIHSAKKSAVLCILKIFRDSPESFQLGEYASSIVHLLNDSHVGVVKSAACLIEALSNKWPEEYKGAVPLAIHRLSKMVTATFTDLKGYTCVKLLRLLQNYPPPDDSFIKDRLLECLEAILNEAQGAPKSEKVQHSKAKNAVFFEAIALVIHMDSEPQLLVRACNQLGTFLSHREKNLRYRALESMCLLATSEFSHDAIKKHQDTIINSLKTERDVSVRQKTVDLLYAICDCFNVNQIVATMLTYLKNADNSVKEEMVLKVAILAEKYATDYTWYVDVILELIQFAGDYVSEEIWYRVIQIVVNHEDVQEYAAKTVFTALQTPTCHEIMVTVGGYILGEFGNFIDDNKRSTAQIQYKLLSCWLDLSSITTRRLLHPSFIKIRKRADEFFFLC</sequence>
<evidence type="ECO:0000256" key="3">
    <source>
        <dbReference type="ARBA" id="ARBA00022583"/>
    </source>
</evidence>
<evidence type="ECO:0000256" key="2">
    <source>
        <dbReference type="ARBA" id="ARBA00022448"/>
    </source>
</evidence>
<evidence type="ECO:0000256" key="1">
    <source>
        <dbReference type="ARBA" id="ARBA00004277"/>
    </source>
</evidence>
<dbReference type="Pfam" id="PF01602">
    <property type="entry name" value="Adaptin_N"/>
    <property type="match status" value="1"/>
</dbReference>
<gene>
    <name evidence="8" type="ORF">CAEBREN_22418</name>
</gene>
<evidence type="ECO:0000256" key="5">
    <source>
        <dbReference type="ARBA" id="ARBA00023136"/>
    </source>
</evidence>